<dbReference type="PROSITE" id="PS51762">
    <property type="entry name" value="GH16_2"/>
    <property type="match status" value="1"/>
</dbReference>
<keyword evidence="3" id="KW-0326">Glycosidase</keyword>
<dbReference type="Proteomes" id="UP000268162">
    <property type="component" value="Unassembled WGS sequence"/>
</dbReference>
<evidence type="ECO:0000313" key="6">
    <source>
        <dbReference type="EMBL" id="RKP34718.1"/>
    </source>
</evidence>
<dbReference type="Pfam" id="PF00722">
    <property type="entry name" value="Glyco_hydro_16"/>
    <property type="match status" value="1"/>
</dbReference>
<feature type="domain" description="GH16" evidence="5">
    <location>
        <begin position="80"/>
        <end position="285"/>
    </location>
</feature>
<evidence type="ECO:0000256" key="4">
    <source>
        <dbReference type="SAM" id="SignalP"/>
    </source>
</evidence>
<dbReference type="SUPFAM" id="SSF49899">
    <property type="entry name" value="Concanavalin A-like lectins/glucanases"/>
    <property type="match status" value="1"/>
</dbReference>
<evidence type="ECO:0000256" key="2">
    <source>
        <dbReference type="ARBA" id="ARBA00022801"/>
    </source>
</evidence>
<dbReference type="GO" id="GO:0030246">
    <property type="term" value="F:carbohydrate binding"/>
    <property type="evidence" value="ECO:0007669"/>
    <property type="project" value="UniProtKB-KW"/>
</dbReference>
<name>A0A4P9ZNK2_9FUNG</name>
<dbReference type="PANTHER" id="PTHR10963:SF22">
    <property type="entry name" value="GLYCOSIDASE CRH2-RELATED"/>
    <property type="match status" value="1"/>
</dbReference>
<keyword evidence="1 4" id="KW-0732">Signal</keyword>
<reference evidence="7" key="1">
    <citation type="journal article" date="2018" name="Nat. Microbiol.">
        <title>Leveraging single-cell genomics to expand the fungal tree of life.</title>
        <authorList>
            <person name="Ahrendt S.R."/>
            <person name="Quandt C.A."/>
            <person name="Ciobanu D."/>
            <person name="Clum A."/>
            <person name="Salamov A."/>
            <person name="Andreopoulos B."/>
            <person name="Cheng J.F."/>
            <person name="Woyke T."/>
            <person name="Pelin A."/>
            <person name="Henrissat B."/>
            <person name="Reynolds N.K."/>
            <person name="Benny G.L."/>
            <person name="Smith M.E."/>
            <person name="James T.Y."/>
            <person name="Grigoriev I.V."/>
        </authorList>
    </citation>
    <scope>NUCLEOTIDE SEQUENCE [LARGE SCALE GENOMIC DNA]</scope>
    <source>
        <strain evidence="7">RSA 468</strain>
    </source>
</reference>
<feature type="signal peptide" evidence="4">
    <location>
        <begin position="1"/>
        <end position="22"/>
    </location>
</feature>
<dbReference type="InterPro" id="IPR013320">
    <property type="entry name" value="ConA-like_dom_sf"/>
</dbReference>
<sequence>MRIALPICHIFMTAVVLASVAADTPPTSDDPQLSLVPFSLWSGQENEYLTTADTSSSRQGLGLSSISPIPVGDYRNKKQDNELSQFNPNQDCEEKHYDFSDPKDLDAFRIESCAQNVRVEDGSLAMDITPECKAATIGYRVLMSEGRVTARMRAPNMNGTVTCMIMMGTHIQDEIDIEIVGSSLGVVQTMLWSNGERIPGYERSQNDQVPHSDASRGFIEFAIEFTHEYIAWFMNGELIRVIRKDQILVLPTFANELKFGLWDGSDFGFWAGTVDYSVTPKFTAYVDSMTVKPFGECGVRTDEQYISQKKNPVKYEGPLFEMKGPIPAINRNEDYHTPASSSSSSSRMTGWFLPLTLSLGLAAWLSSGRH</sequence>
<feature type="chain" id="PRO_5020476369" evidence="4">
    <location>
        <begin position="23"/>
        <end position="370"/>
    </location>
</feature>
<dbReference type="AlphaFoldDB" id="A0A4P9ZNK2"/>
<gene>
    <name evidence="6" type="ORF">BJ085DRAFT_33078</name>
</gene>
<evidence type="ECO:0000256" key="3">
    <source>
        <dbReference type="ARBA" id="ARBA00023295"/>
    </source>
</evidence>
<evidence type="ECO:0000313" key="7">
    <source>
        <dbReference type="Proteomes" id="UP000268162"/>
    </source>
</evidence>
<dbReference type="GO" id="GO:0004553">
    <property type="term" value="F:hydrolase activity, hydrolyzing O-glycosyl compounds"/>
    <property type="evidence" value="ECO:0007669"/>
    <property type="project" value="InterPro"/>
</dbReference>
<dbReference type="PANTHER" id="PTHR10963">
    <property type="entry name" value="GLYCOSYL HYDROLASE-RELATED"/>
    <property type="match status" value="1"/>
</dbReference>
<dbReference type="EMBL" id="ML003096">
    <property type="protein sequence ID" value="RKP34718.1"/>
    <property type="molecule type" value="Genomic_DNA"/>
</dbReference>
<keyword evidence="2" id="KW-0378">Hydrolase</keyword>
<keyword evidence="7" id="KW-1185">Reference proteome</keyword>
<evidence type="ECO:0000259" key="5">
    <source>
        <dbReference type="PROSITE" id="PS51762"/>
    </source>
</evidence>
<proteinExistence type="predicted"/>
<accession>A0A4P9ZNK2</accession>
<dbReference type="Gene3D" id="2.60.120.200">
    <property type="match status" value="1"/>
</dbReference>
<dbReference type="InterPro" id="IPR000757">
    <property type="entry name" value="Beta-glucanase-like"/>
</dbReference>
<evidence type="ECO:0000256" key="1">
    <source>
        <dbReference type="ARBA" id="ARBA00022729"/>
    </source>
</evidence>
<keyword evidence="6" id="KW-0430">Lectin</keyword>
<dbReference type="InterPro" id="IPR050546">
    <property type="entry name" value="Glycosyl_Hydrlase_16"/>
</dbReference>
<protein>
    <submittedName>
        <fullName evidence="6">Concanavalin A-like lectin/glucanase domain-containing protein</fullName>
    </submittedName>
</protein>
<dbReference type="GO" id="GO:0005975">
    <property type="term" value="P:carbohydrate metabolic process"/>
    <property type="evidence" value="ECO:0007669"/>
    <property type="project" value="InterPro"/>
</dbReference>
<dbReference type="STRING" id="215637.A0A4P9ZNK2"/>
<organism evidence="6 7">
    <name type="scientific">Dimargaris cristalligena</name>
    <dbReference type="NCBI Taxonomy" id="215637"/>
    <lineage>
        <taxon>Eukaryota</taxon>
        <taxon>Fungi</taxon>
        <taxon>Fungi incertae sedis</taxon>
        <taxon>Zoopagomycota</taxon>
        <taxon>Kickxellomycotina</taxon>
        <taxon>Dimargaritomycetes</taxon>
        <taxon>Dimargaritales</taxon>
        <taxon>Dimargaritaceae</taxon>
        <taxon>Dimargaris</taxon>
    </lineage>
</organism>